<proteinExistence type="predicted"/>
<dbReference type="RefSeq" id="WP_301211908.1">
    <property type="nucleotide sequence ID" value="NZ_JAROCF010000001.1"/>
</dbReference>
<dbReference type="Gene3D" id="3.40.50.1000">
    <property type="entry name" value="HAD superfamily/HAD-like"/>
    <property type="match status" value="1"/>
</dbReference>
<dbReference type="GO" id="GO:0016787">
    <property type="term" value="F:hydrolase activity"/>
    <property type="evidence" value="ECO:0007669"/>
    <property type="project" value="UniProtKB-KW"/>
</dbReference>
<name>A0ABT8K7D6_9MICO</name>
<accession>A0ABT8K7D6</accession>
<gene>
    <name evidence="1" type="ORF">P5G50_02805</name>
</gene>
<dbReference type="Pfam" id="PF00702">
    <property type="entry name" value="Hydrolase"/>
    <property type="match status" value="1"/>
</dbReference>
<dbReference type="PANTHER" id="PTHR43434">
    <property type="entry name" value="PHOSPHOGLYCOLATE PHOSPHATASE"/>
    <property type="match status" value="1"/>
</dbReference>
<dbReference type="SFLD" id="SFLDG01129">
    <property type="entry name" value="C1.5:_HAD__Beta-PGM__Phosphata"/>
    <property type="match status" value="1"/>
</dbReference>
<dbReference type="Gene3D" id="1.10.150.240">
    <property type="entry name" value="Putative phosphatase, domain 2"/>
    <property type="match status" value="1"/>
</dbReference>
<sequence length="235" mass="25443">MPGTVHPIPARRKGWYLWSMTVSAVLFDIDGTLVDSNYLHVDAWQRALAELGEPTDAWRIHRAIGMDSARLLAAVVGPRDDEWQERAKDLHSQYYKEQSDRLRAFDGTAELLREIAGRGVKVVLATSAPQDEFELLRATIDADDAIHASTNADDVDAAKPDPGILEVALERAGVGPSEALMIGDSVWDLTAASRAHIRGAGVLSGGVGPSELIDAGAVDVFDDPRDLLNRLDGLL</sequence>
<protein>
    <submittedName>
        <fullName evidence="1">HAD family hydrolase</fullName>
        <ecNumber evidence="1">3.-.-.-</ecNumber>
    </submittedName>
</protein>
<comment type="caution">
    <text evidence="1">The sequence shown here is derived from an EMBL/GenBank/DDBJ whole genome shotgun (WGS) entry which is preliminary data.</text>
</comment>
<dbReference type="EMBL" id="JAROCF010000001">
    <property type="protein sequence ID" value="MDN4613373.1"/>
    <property type="molecule type" value="Genomic_DNA"/>
</dbReference>
<organism evidence="1 2">
    <name type="scientific">Leifsonia williamsii</name>
    <dbReference type="NCBI Taxonomy" id="3035919"/>
    <lineage>
        <taxon>Bacteria</taxon>
        <taxon>Bacillati</taxon>
        <taxon>Actinomycetota</taxon>
        <taxon>Actinomycetes</taxon>
        <taxon>Micrococcales</taxon>
        <taxon>Microbacteriaceae</taxon>
        <taxon>Leifsonia</taxon>
    </lineage>
</organism>
<dbReference type="SUPFAM" id="SSF56784">
    <property type="entry name" value="HAD-like"/>
    <property type="match status" value="1"/>
</dbReference>
<dbReference type="SFLD" id="SFLDS00003">
    <property type="entry name" value="Haloacid_Dehalogenase"/>
    <property type="match status" value="1"/>
</dbReference>
<dbReference type="SFLD" id="SFLDG01135">
    <property type="entry name" value="C1.5.6:_HAD__Beta-PGM__Phospha"/>
    <property type="match status" value="1"/>
</dbReference>
<keyword evidence="2" id="KW-1185">Reference proteome</keyword>
<dbReference type="InterPro" id="IPR023198">
    <property type="entry name" value="PGP-like_dom2"/>
</dbReference>
<evidence type="ECO:0000313" key="1">
    <source>
        <dbReference type="EMBL" id="MDN4613373.1"/>
    </source>
</evidence>
<dbReference type="InterPro" id="IPR023214">
    <property type="entry name" value="HAD_sf"/>
</dbReference>
<dbReference type="InterPro" id="IPR006439">
    <property type="entry name" value="HAD-SF_hydro_IA"/>
</dbReference>
<reference evidence="1" key="1">
    <citation type="submission" date="2023-06" db="EMBL/GenBank/DDBJ databases">
        <title>MT1 and MT2 Draft Genomes of Novel Species.</title>
        <authorList>
            <person name="Venkateswaran K."/>
        </authorList>
    </citation>
    <scope>NUCLEOTIDE SEQUENCE</scope>
    <source>
        <strain evidence="1">F6_8S_P_1B</strain>
    </source>
</reference>
<dbReference type="Proteomes" id="UP001174208">
    <property type="component" value="Unassembled WGS sequence"/>
</dbReference>
<dbReference type="PANTHER" id="PTHR43434:SF16">
    <property type="entry name" value="BLL8046 PROTEIN"/>
    <property type="match status" value="1"/>
</dbReference>
<evidence type="ECO:0000313" key="2">
    <source>
        <dbReference type="Proteomes" id="UP001174208"/>
    </source>
</evidence>
<keyword evidence="1" id="KW-0378">Hydrolase</keyword>
<dbReference type="InterPro" id="IPR050155">
    <property type="entry name" value="HAD-like_hydrolase_sf"/>
</dbReference>
<dbReference type="EC" id="3.-.-.-" evidence="1"/>
<dbReference type="NCBIfam" id="TIGR01549">
    <property type="entry name" value="HAD-SF-IA-v1"/>
    <property type="match status" value="1"/>
</dbReference>
<dbReference type="InterPro" id="IPR036412">
    <property type="entry name" value="HAD-like_sf"/>
</dbReference>